<dbReference type="InterPro" id="IPR020476">
    <property type="entry name" value="Nudix_hydrolase"/>
</dbReference>
<keyword evidence="5" id="KW-0460">Magnesium</keyword>
<evidence type="ECO:0000313" key="8">
    <source>
        <dbReference type="EMBL" id="CAB4882158.1"/>
    </source>
</evidence>
<comment type="cofactor">
    <cofactor evidence="2">
        <name>Mg(2+)</name>
        <dbReference type="ChEBI" id="CHEBI:18420"/>
    </cofactor>
</comment>
<evidence type="ECO:0000256" key="5">
    <source>
        <dbReference type="ARBA" id="ARBA00022842"/>
    </source>
</evidence>
<proteinExistence type="predicted"/>
<dbReference type="PANTHER" id="PTHR12992">
    <property type="entry name" value="NUDIX HYDROLASE"/>
    <property type="match status" value="1"/>
</dbReference>
<keyword evidence="3" id="KW-0479">Metal-binding</keyword>
<dbReference type="Gene3D" id="3.90.79.10">
    <property type="entry name" value="Nucleoside Triphosphate Pyrophosphohydrolase"/>
    <property type="match status" value="1"/>
</dbReference>
<evidence type="ECO:0000256" key="6">
    <source>
        <dbReference type="ARBA" id="ARBA00023211"/>
    </source>
</evidence>
<evidence type="ECO:0000256" key="4">
    <source>
        <dbReference type="ARBA" id="ARBA00022801"/>
    </source>
</evidence>
<dbReference type="InterPro" id="IPR000086">
    <property type="entry name" value="NUDIX_hydrolase_dom"/>
</dbReference>
<evidence type="ECO:0000256" key="3">
    <source>
        <dbReference type="ARBA" id="ARBA00022723"/>
    </source>
</evidence>
<protein>
    <submittedName>
        <fullName evidence="8">Unannotated protein</fullName>
    </submittedName>
</protein>
<comment type="cofactor">
    <cofactor evidence="1">
        <name>Mn(2+)</name>
        <dbReference type="ChEBI" id="CHEBI:29035"/>
    </cofactor>
</comment>
<dbReference type="PRINTS" id="PR00502">
    <property type="entry name" value="NUDIXFAMILY"/>
</dbReference>
<dbReference type="InterPro" id="IPR015797">
    <property type="entry name" value="NUDIX_hydrolase-like_dom_sf"/>
</dbReference>
<dbReference type="PROSITE" id="PS00893">
    <property type="entry name" value="NUDIX_BOX"/>
    <property type="match status" value="1"/>
</dbReference>
<sequence>MTPYTNELRDRMATNLAGHGRREHPLDGRRHAAVAIVIVDSDAARDGHDPYPVAVGEQSVIPGDVTGIDGLMTGVAGGAAFLLCRRAAKMRAHARQWALPGGRCDPGETVAQTALRELHEELGLLLSEDSVLGVLDDYPTRSGYVITPVVVWGGGDVVLRPDPAEVAHAYRIGLHELCRDDSPRFVRIPESELPVVQVPLGGDIIHAPTGAVLLQFRWVALEGRLHARVDGFDQPVFAWQ</sequence>
<dbReference type="InterPro" id="IPR020084">
    <property type="entry name" value="NUDIX_hydrolase_CS"/>
</dbReference>
<dbReference type="SUPFAM" id="SSF55811">
    <property type="entry name" value="Nudix"/>
    <property type="match status" value="1"/>
</dbReference>
<name>A0A6J7EKC2_9ZZZZ</name>
<dbReference type="PROSITE" id="PS51462">
    <property type="entry name" value="NUDIX"/>
    <property type="match status" value="1"/>
</dbReference>
<feature type="domain" description="Nudix hydrolase" evidence="7">
    <location>
        <begin position="29"/>
        <end position="194"/>
    </location>
</feature>
<keyword evidence="6" id="KW-0464">Manganese</keyword>
<keyword evidence="4" id="KW-0378">Hydrolase</keyword>
<dbReference type="EMBL" id="CAFBLP010000039">
    <property type="protein sequence ID" value="CAB4882158.1"/>
    <property type="molecule type" value="Genomic_DNA"/>
</dbReference>
<evidence type="ECO:0000259" key="7">
    <source>
        <dbReference type="PROSITE" id="PS51462"/>
    </source>
</evidence>
<evidence type="ECO:0000256" key="2">
    <source>
        <dbReference type="ARBA" id="ARBA00001946"/>
    </source>
</evidence>
<dbReference type="InterPro" id="IPR045121">
    <property type="entry name" value="CoAse"/>
</dbReference>
<accession>A0A6J7EKC2</accession>
<dbReference type="PANTHER" id="PTHR12992:SF11">
    <property type="entry name" value="MITOCHONDRIAL COENZYME A DIPHOSPHATASE NUDT8"/>
    <property type="match status" value="1"/>
</dbReference>
<reference evidence="8" key="1">
    <citation type="submission" date="2020-05" db="EMBL/GenBank/DDBJ databases">
        <authorList>
            <person name="Chiriac C."/>
            <person name="Salcher M."/>
            <person name="Ghai R."/>
            <person name="Kavagutti S V."/>
        </authorList>
    </citation>
    <scope>NUCLEOTIDE SEQUENCE</scope>
</reference>
<gene>
    <name evidence="8" type="ORF">UFOPK3376_01643</name>
</gene>
<dbReference type="GO" id="GO:0010945">
    <property type="term" value="F:coenzyme A diphosphatase activity"/>
    <property type="evidence" value="ECO:0007669"/>
    <property type="project" value="InterPro"/>
</dbReference>
<evidence type="ECO:0000256" key="1">
    <source>
        <dbReference type="ARBA" id="ARBA00001936"/>
    </source>
</evidence>
<organism evidence="8">
    <name type="scientific">freshwater metagenome</name>
    <dbReference type="NCBI Taxonomy" id="449393"/>
    <lineage>
        <taxon>unclassified sequences</taxon>
        <taxon>metagenomes</taxon>
        <taxon>ecological metagenomes</taxon>
    </lineage>
</organism>
<dbReference type="GO" id="GO:0046872">
    <property type="term" value="F:metal ion binding"/>
    <property type="evidence" value="ECO:0007669"/>
    <property type="project" value="UniProtKB-KW"/>
</dbReference>
<dbReference type="Pfam" id="PF00293">
    <property type="entry name" value="NUDIX"/>
    <property type="match status" value="1"/>
</dbReference>
<dbReference type="AlphaFoldDB" id="A0A6J7EKC2"/>